<evidence type="ECO:0000256" key="12">
    <source>
        <dbReference type="SAM" id="SignalP"/>
    </source>
</evidence>
<sequence length="404" mass="44019">MKLKKLALIGMVVVATMSACGIQKKDATETQTTAEGESKANADVKRPSDYGTAELGKYIGVEIPNIDTSVSDQDVEAQINTELTQDPDVVEVTDRAVQEGDTVNIDYFGTKDGVAFDGGSETGYNLVIGSNSFIEGFEAGLIGHSIGEDVKLDLTFPKDYNNADLAGAAVVFDVKINSISVSSPATLTDEWVTKHTNGEQKTVDEFRAAVKANLEEQRSKSAKSQDQYNAIAAVIADSKFEMKDEAIDFEYNNIYKPIDNMITQYGMDLDQYASAYGMSADELKTQIRNQAESYVKQVIVTREIYKKEKMSLTDEDYQVVVDLNGGSLTKDELIKQYGKDEVEETAKTYKVVNFILDNAKRTDVTVNINGETMGSEEGASEETKVEGESKASESAPAEGSEAAQ</sequence>
<keyword evidence="6" id="KW-0143">Chaperone</keyword>
<feature type="compositionally biased region" description="Low complexity" evidence="11">
    <location>
        <begin position="392"/>
        <end position="404"/>
    </location>
</feature>
<keyword evidence="5 10" id="KW-0697">Rotamase</keyword>
<reference evidence="14 15" key="1">
    <citation type="submission" date="2018-11" db="EMBL/GenBank/DDBJ databases">
        <title>Genome sequencing of Lachnoanaerobaculum sp. KCOM 2030 (= ChDC B114).</title>
        <authorList>
            <person name="Kook J.-K."/>
            <person name="Park S.-N."/>
            <person name="Lim Y.K."/>
        </authorList>
    </citation>
    <scope>NUCLEOTIDE SEQUENCE [LARGE SCALE GENOMIC DNA]</scope>
    <source>
        <strain evidence="14 15">KCOM 2030</strain>
    </source>
</reference>
<dbReference type="EMBL" id="RRCO01000003">
    <property type="protein sequence ID" value="RRJ25517.1"/>
    <property type="molecule type" value="Genomic_DNA"/>
</dbReference>
<comment type="similarity">
    <text evidence="3">Belongs to the FKBP-type PPIase family. Tig subfamily.</text>
</comment>
<dbReference type="SUPFAM" id="SSF54534">
    <property type="entry name" value="FKBP-like"/>
    <property type="match status" value="1"/>
</dbReference>
<dbReference type="GO" id="GO:0015031">
    <property type="term" value="P:protein transport"/>
    <property type="evidence" value="ECO:0007669"/>
    <property type="project" value="InterPro"/>
</dbReference>
<dbReference type="Pfam" id="PF00254">
    <property type="entry name" value="FKBP_C"/>
    <property type="match status" value="1"/>
</dbReference>
<protein>
    <recommendedName>
        <fullName evidence="10">peptidylprolyl isomerase</fullName>
        <ecNumber evidence="10">5.2.1.8</ecNumber>
    </recommendedName>
</protein>
<evidence type="ECO:0000256" key="1">
    <source>
        <dbReference type="ARBA" id="ARBA00000971"/>
    </source>
</evidence>
<feature type="region of interest" description="Disordered" evidence="11">
    <location>
        <begin position="25"/>
        <end position="47"/>
    </location>
</feature>
<evidence type="ECO:0000256" key="3">
    <source>
        <dbReference type="ARBA" id="ARBA00005464"/>
    </source>
</evidence>
<evidence type="ECO:0000256" key="10">
    <source>
        <dbReference type="PROSITE-ProRule" id="PRU00277"/>
    </source>
</evidence>
<organism evidence="14 15">
    <name type="scientific">Lachnoanaerobaculum gingivalis</name>
    <dbReference type="NCBI Taxonomy" id="2490855"/>
    <lineage>
        <taxon>Bacteria</taxon>
        <taxon>Bacillati</taxon>
        <taxon>Bacillota</taxon>
        <taxon>Clostridia</taxon>
        <taxon>Lachnospirales</taxon>
        <taxon>Lachnospiraceae</taxon>
        <taxon>Lachnoanaerobaculum</taxon>
    </lineage>
</organism>
<dbReference type="Pfam" id="PF05698">
    <property type="entry name" value="Trigger_C"/>
    <property type="match status" value="1"/>
</dbReference>
<dbReference type="InterPro" id="IPR027304">
    <property type="entry name" value="Trigger_fact/SurA_dom_sf"/>
</dbReference>
<evidence type="ECO:0000256" key="6">
    <source>
        <dbReference type="ARBA" id="ARBA00023186"/>
    </source>
</evidence>
<dbReference type="GO" id="GO:0051301">
    <property type="term" value="P:cell division"/>
    <property type="evidence" value="ECO:0007669"/>
    <property type="project" value="UniProtKB-KW"/>
</dbReference>
<keyword evidence="4" id="KW-0132">Cell division</keyword>
<dbReference type="Proteomes" id="UP000272490">
    <property type="component" value="Unassembled WGS sequence"/>
</dbReference>
<dbReference type="FunFam" id="3.10.50.40:FF:000001">
    <property type="entry name" value="Trigger factor"/>
    <property type="match status" value="1"/>
</dbReference>
<dbReference type="EC" id="5.2.1.8" evidence="10"/>
<keyword evidence="7 10" id="KW-0413">Isomerase</keyword>
<dbReference type="AlphaFoldDB" id="A0A3P3QW70"/>
<dbReference type="NCBIfam" id="TIGR00115">
    <property type="entry name" value="tig"/>
    <property type="match status" value="1"/>
</dbReference>
<proteinExistence type="inferred from homology"/>
<comment type="subcellular location">
    <subcellularLocation>
        <location evidence="2">Cytoplasm</location>
    </subcellularLocation>
</comment>
<feature type="chain" id="PRO_5039098735" description="peptidylprolyl isomerase" evidence="12">
    <location>
        <begin position="22"/>
        <end position="404"/>
    </location>
</feature>
<evidence type="ECO:0000256" key="7">
    <source>
        <dbReference type="ARBA" id="ARBA00023235"/>
    </source>
</evidence>
<evidence type="ECO:0000256" key="2">
    <source>
        <dbReference type="ARBA" id="ARBA00004496"/>
    </source>
</evidence>
<dbReference type="Gene3D" id="3.10.50.40">
    <property type="match status" value="1"/>
</dbReference>
<evidence type="ECO:0000256" key="4">
    <source>
        <dbReference type="ARBA" id="ARBA00022618"/>
    </source>
</evidence>
<dbReference type="InterPro" id="IPR037041">
    <property type="entry name" value="Trigger_fac_C_sf"/>
</dbReference>
<feature type="domain" description="PPIase FKBP-type" evidence="13">
    <location>
        <begin position="100"/>
        <end position="180"/>
    </location>
</feature>
<evidence type="ECO:0000256" key="5">
    <source>
        <dbReference type="ARBA" id="ARBA00023110"/>
    </source>
</evidence>
<keyword evidence="15" id="KW-1185">Reference proteome</keyword>
<evidence type="ECO:0000256" key="11">
    <source>
        <dbReference type="SAM" id="MobiDB-lite"/>
    </source>
</evidence>
<dbReference type="InterPro" id="IPR001179">
    <property type="entry name" value="PPIase_FKBP_dom"/>
</dbReference>
<dbReference type="RefSeq" id="WP_128674149.1">
    <property type="nucleotide sequence ID" value="NZ_RRCO01000003.1"/>
</dbReference>
<evidence type="ECO:0000313" key="15">
    <source>
        <dbReference type="Proteomes" id="UP000272490"/>
    </source>
</evidence>
<comment type="caution">
    <text evidence="14">The sequence shown here is derived from an EMBL/GenBank/DDBJ whole genome shotgun (WGS) entry which is preliminary data.</text>
</comment>
<dbReference type="GO" id="GO:0003755">
    <property type="term" value="F:peptidyl-prolyl cis-trans isomerase activity"/>
    <property type="evidence" value="ECO:0007669"/>
    <property type="project" value="UniProtKB-KW"/>
</dbReference>
<name>A0A3P3QW70_9FIRM</name>
<evidence type="ECO:0000313" key="14">
    <source>
        <dbReference type="EMBL" id="RRJ25517.1"/>
    </source>
</evidence>
<dbReference type="InterPro" id="IPR046357">
    <property type="entry name" value="PPIase_dom_sf"/>
</dbReference>
<gene>
    <name evidence="14" type="primary">tig</name>
    <name evidence="14" type="ORF">EHV10_07745</name>
</gene>
<feature type="compositionally biased region" description="Basic and acidic residues" evidence="11">
    <location>
        <begin position="381"/>
        <end position="391"/>
    </location>
</feature>
<dbReference type="PROSITE" id="PS50059">
    <property type="entry name" value="FKBP_PPIASE"/>
    <property type="match status" value="1"/>
</dbReference>
<dbReference type="PROSITE" id="PS51257">
    <property type="entry name" value="PROKAR_LIPOPROTEIN"/>
    <property type="match status" value="1"/>
</dbReference>
<comment type="function">
    <text evidence="9">Involved in protein export. Acts as a chaperone by maintaining the newly synthesized protein in an open conformation. Functions as a peptidyl-prolyl cis-trans isomerase.</text>
</comment>
<accession>A0A3P3QW70</accession>
<dbReference type="OrthoDB" id="9767721at2"/>
<dbReference type="Gene3D" id="1.10.3120.10">
    <property type="entry name" value="Trigger factor, C-terminal domain"/>
    <property type="match status" value="1"/>
</dbReference>
<dbReference type="InterPro" id="IPR005215">
    <property type="entry name" value="Trig_fac"/>
</dbReference>
<keyword evidence="8" id="KW-0131">Cell cycle</keyword>
<dbReference type="GO" id="GO:0005737">
    <property type="term" value="C:cytoplasm"/>
    <property type="evidence" value="ECO:0007669"/>
    <property type="project" value="UniProtKB-SubCell"/>
</dbReference>
<evidence type="ECO:0000256" key="9">
    <source>
        <dbReference type="ARBA" id="ARBA00024849"/>
    </source>
</evidence>
<feature type="signal peptide" evidence="12">
    <location>
        <begin position="1"/>
        <end position="21"/>
    </location>
</feature>
<dbReference type="SUPFAM" id="SSF109998">
    <property type="entry name" value="Triger factor/SurA peptide-binding domain-like"/>
    <property type="match status" value="1"/>
</dbReference>
<feature type="region of interest" description="Disordered" evidence="11">
    <location>
        <begin position="369"/>
        <end position="404"/>
    </location>
</feature>
<evidence type="ECO:0000259" key="13">
    <source>
        <dbReference type="PROSITE" id="PS50059"/>
    </source>
</evidence>
<evidence type="ECO:0000256" key="8">
    <source>
        <dbReference type="ARBA" id="ARBA00023306"/>
    </source>
</evidence>
<feature type="compositionally biased region" description="Basic and acidic residues" evidence="11">
    <location>
        <begin position="36"/>
        <end position="47"/>
    </location>
</feature>
<dbReference type="GO" id="GO:0006457">
    <property type="term" value="P:protein folding"/>
    <property type="evidence" value="ECO:0007669"/>
    <property type="project" value="InterPro"/>
</dbReference>
<dbReference type="InterPro" id="IPR008880">
    <property type="entry name" value="Trigger_fac_C"/>
</dbReference>
<comment type="catalytic activity">
    <reaction evidence="1 10">
        <text>[protein]-peptidylproline (omega=180) = [protein]-peptidylproline (omega=0)</text>
        <dbReference type="Rhea" id="RHEA:16237"/>
        <dbReference type="Rhea" id="RHEA-COMP:10747"/>
        <dbReference type="Rhea" id="RHEA-COMP:10748"/>
        <dbReference type="ChEBI" id="CHEBI:83833"/>
        <dbReference type="ChEBI" id="CHEBI:83834"/>
        <dbReference type="EC" id="5.2.1.8"/>
    </reaction>
</comment>
<keyword evidence="12" id="KW-0732">Signal</keyword>